<dbReference type="InterPro" id="IPR042278">
    <property type="entry name" value="Mfa-like_1_N"/>
</dbReference>
<dbReference type="RefSeq" id="WP_103982864.1">
    <property type="nucleotide sequence ID" value="NZ_FNVS01000005.1"/>
</dbReference>
<dbReference type="PROSITE" id="PS51257">
    <property type="entry name" value="PROKAR_LIPOPROTEIN"/>
    <property type="match status" value="1"/>
</dbReference>
<dbReference type="Gene3D" id="2.60.40.2630">
    <property type="match status" value="1"/>
</dbReference>
<dbReference type="InterPro" id="IPR025049">
    <property type="entry name" value="Mfa-like_1"/>
</dbReference>
<comment type="caution">
    <text evidence="1">The sequence shown here is derived from an EMBL/GenBank/DDBJ whole genome shotgun (WGS) entry which is preliminary data.</text>
</comment>
<dbReference type="EMBL" id="FNVS01000005">
    <property type="protein sequence ID" value="SEF71619.1"/>
    <property type="molecule type" value="Genomic_DNA"/>
</dbReference>
<evidence type="ECO:0000313" key="1">
    <source>
        <dbReference type="EMBL" id="SEF71619.1"/>
    </source>
</evidence>
<keyword evidence="2" id="KW-1185">Reference proteome</keyword>
<gene>
    <name evidence="1" type="ORF">SAMN05444001_105103</name>
</gene>
<name>A0A8G2F2B7_9BACT</name>
<dbReference type="Proteomes" id="UP000236725">
    <property type="component" value="Unassembled WGS sequence"/>
</dbReference>
<accession>A0A8G2F2B7</accession>
<dbReference type="AlphaFoldDB" id="A0A8G2F2B7"/>
<dbReference type="CDD" id="cd13121">
    <property type="entry name" value="BF2867_like_C"/>
    <property type="match status" value="1"/>
</dbReference>
<reference evidence="1 2" key="1">
    <citation type="submission" date="2016-10" db="EMBL/GenBank/DDBJ databases">
        <authorList>
            <person name="Varghese N."/>
            <person name="Submissions S."/>
        </authorList>
    </citation>
    <scope>NUCLEOTIDE SEQUENCE [LARGE SCALE GENOMIC DNA]</scope>
    <source>
        <strain evidence="1 2">DSM 29073</strain>
    </source>
</reference>
<proteinExistence type="predicted"/>
<evidence type="ECO:0000313" key="2">
    <source>
        <dbReference type="Proteomes" id="UP000236725"/>
    </source>
</evidence>
<sequence>MKKLLLFMILAIGVFSCSEDNNLIPADRLGSKEKPLNIYTTVLTTKAPYLIQEFKDKTVIGLHVTDGNVNNVYRKITDYKNVKAVANMENNKLFWRQDPEIFLNKEETTVYAYYPYMSQSNFDATRIPVKICPDASQTDDYMYGTHATGQKAVNSVSPIAMLTMNHALSLISFEVKLNKKTDCYLLSAIQLGNKAGGTSFYSEGTMDIVSGKITGSAGINASTRLTLACPTELTTTFSSPVQLMVIPTSETILKGDIEALFIINNKTYKYQIPTETKWKKGYKYLYQMIFDGKSIVLDKISNDNWIPGK</sequence>
<dbReference type="Pfam" id="PF13149">
    <property type="entry name" value="Mfa_like_1"/>
    <property type="match status" value="1"/>
</dbReference>
<organism evidence="1 2">
    <name type="scientific">Parabacteroides chinchillae</name>
    <dbReference type="NCBI Taxonomy" id="871327"/>
    <lineage>
        <taxon>Bacteria</taxon>
        <taxon>Pseudomonadati</taxon>
        <taxon>Bacteroidota</taxon>
        <taxon>Bacteroidia</taxon>
        <taxon>Bacteroidales</taxon>
        <taxon>Tannerellaceae</taxon>
        <taxon>Parabacteroides</taxon>
    </lineage>
</organism>
<dbReference type="CDD" id="cd13120">
    <property type="entry name" value="BF2867_like_N"/>
    <property type="match status" value="1"/>
</dbReference>
<dbReference type="Gene3D" id="2.60.40.2620">
    <property type="entry name" value="Fimbrillin-like"/>
    <property type="match status" value="1"/>
</dbReference>
<protein>
    <submittedName>
        <fullName evidence="1">Fimbrillin-like</fullName>
    </submittedName>
</protein>